<name>A0A0Q0E099_PSESX</name>
<dbReference type="EMBL" id="LJRI01000300">
    <property type="protein sequence ID" value="KPZ07085.1"/>
    <property type="molecule type" value="Genomic_DNA"/>
</dbReference>
<dbReference type="RefSeq" id="WP_144434483.1">
    <property type="nucleotide sequence ID" value="NZ_LJRI01000300.1"/>
</dbReference>
<evidence type="ECO:0000313" key="3">
    <source>
        <dbReference type="Proteomes" id="UP000050384"/>
    </source>
</evidence>
<comment type="caution">
    <text evidence="2">The sequence shown here is derived from an EMBL/GenBank/DDBJ whole genome shotgun (WGS) entry which is preliminary data.</text>
</comment>
<gene>
    <name evidence="2" type="ORF">ALO94_05481</name>
</gene>
<proteinExistence type="predicted"/>
<accession>A0A0Q0E099</accession>
<sequence length="262" mass="29886">MMGQLSSGQDRLFYSFNLEDHIPKNHLLRSIDRCLDLSDLRHYLADFYSPIGRPSIDPELMIRMLVVGYCYGIRSERRLCEEAHLNLAYRWFCRLSLEDEVPNHSTFSKNRHGRFRDSDLFRWLFNEVLRRCMDAGLVKGEGFAVDASIIKADASRQRGVPGDEEVNWSDPSLSTRAVREYLEALDEEALAEALPKRLSLTDPLSRRTAAPGGPAFFAYSTNYLIDVEHGVIMDVEPTPAHRTAEVESTKTMIDRVEVSTPT</sequence>
<dbReference type="PANTHER" id="PTHR35604">
    <property type="entry name" value="TRANSPOSASE INSH FOR INSERTION SEQUENCE ELEMENT IS5A-RELATED"/>
    <property type="match status" value="1"/>
</dbReference>
<feature type="non-terminal residue" evidence="2">
    <location>
        <position position="262"/>
    </location>
</feature>
<organism evidence="2 3">
    <name type="scientific">Pseudomonas syringae pv. spinaceae</name>
    <dbReference type="NCBI Taxonomy" id="264459"/>
    <lineage>
        <taxon>Bacteria</taxon>
        <taxon>Pseudomonadati</taxon>
        <taxon>Pseudomonadota</taxon>
        <taxon>Gammaproteobacteria</taxon>
        <taxon>Pseudomonadales</taxon>
        <taxon>Pseudomonadaceae</taxon>
        <taxon>Pseudomonas</taxon>
        <taxon>Pseudomonas syringae</taxon>
    </lineage>
</organism>
<dbReference type="AlphaFoldDB" id="A0A0Q0E099"/>
<evidence type="ECO:0000259" key="1">
    <source>
        <dbReference type="Pfam" id="PF05598"/>
    </source>
</evidence>
<dbReference type="Pfam" id="PF05598">
    <property type="entry name" value="DUF772"/>
    <property type="match status" value="1"/>
</dbReference>
<reference evidence="2 3" key="1">
    <citation type="submission" date="2015-09" db="EMBL/GenBank/DDBJ databases">
        <title>Genome announcement of multiple Pseudomonas syringae strains.</title>
        <authorList>
            <person name="Thakur S."/>
            <person name="Wang P.W."/>
            <person name="Gong Y."/>
            <person name="Weir B.S."/>
            <person name="Guttman D.S."/>
        </authorList>
    </citation>
    <scope>NUCLEOTIDE SEQUENCE [LARGE SCALE GENOMIC DNA]</scope>
    <source>
        <strain evidence="2 3">ICMP16929</strain>
    </source>
</reference>
<dbReference type="PANTHER" id="PTHR35604:SF2">
    <property type="entry name" value="TRANSPOSASE INSH FOR INSERTION SEQUENCE ELEMENT IS5A-RELATED"/>
    <property type="match status" value="1"/>
</dbReference>
<feature type="domain" description="Transposase InsH N-terminal" evidence="1">
    <location>
        <begin position="17"/>
        <end position="112"/>
    </location>
</feature>
<dbReference type="Proteomes" id="UP000050384">
    <property type="component" value="Unassembled WGS sequence"/>
</dbReference>
<protein>
    <submittedName>
        <fullName evidence="2">Putative transposase</fullName>
    </submittedName>
</protein>
<dbReference type="InterPro" id="IPR008490">
    <property type="entry name" value="Transposase_InsH_N"/>
</dbReference>
<evidence type="ECO:0000313" key="2">
    <source>
        <dbReference type="EMBL" id="KPZ07085.1"/>
    </source>
</evidence>